<dbReference type="EMBL" id="JBGNYA010000001">
    <property type="protein sequence ID" value="MFA1610874.1"/>
    <property type="molecule type" value="Genomic_DNA"/>
</dbReference>
<feature type="transmembrane region" description="Helical" evidence="1">
    <location>
        <begin position="73"/>
        <end position="103"/>
    </location>
</feature>
<keyword evidence="1" id="KW-0812">Transmembrane</keyword>
<keyword evidence="1" id="KW-0472">Membrane</keyword>
<feature type="transmembrane region" description="Helical" evidence="1">
    <location>
        <begin position="20"/>
        <end position="44"/>
    </location>
</feature>
<comment type="caution">
    <text evidence="2">The sequence shown here is derived from an EMBL/GenBank/DDBJ whole genome shotgun (WGS) entry which is preliminary data.</text>
</comment>
<reference evidence="2 3" key="1">
    <citation type="submission" date="2024-08" db="EMBL/GenBank/DDBJ databases">
        <title>Halobellus sp. MBLA0158 whole genome sequence.</title>
        <authorList>
            <person name="Hwang C.Y."/>
            <person name="Cho E.-S."/>
            <person name="Seo M.-J."/>
        </authorList>
    </citation>
    <scope>NUCLEOTIDE SEQUENCE [LARGE SCALE GENOMIC DNA]</scope>
    <source>
        <strain evidence="2 3">MBLA0158</strain>
    </source>
</reference>
<dbReference type="Proteomes" id="UP001570511">
    <property type="component" value="Unassembled WGS sequence"/>
</dbReference>
<proteinExistence type="predicted"/>
<gene>
    <name evidence="2" type="ORF">OS889_07655</name>
</gene>
<dbReference type="InterPro" id="IPR025098">
    <property type="entry name" value="DUF4013"/>
</dbReference>
<feature type="transmembrane region" description="Helical" evidence="1">
    <location>
        <begin position="206"/>
        <end position="226"/>
    </location>
</feature>
<evidence type="ECO:0000313" key="2">
    <source>
        <dbReference type="EMBL" id="MFA1610874.1"/>
    </source>
</evidence>
<accession>A0ABD5ME76</accession>
<feature type="transmembrane region" description="Helical" evidence="1">
    <location>
        <begin position="123"/>
        <end position="156"/>
    </location>
</feature>
<dbReference type="AlphaFoldDB" id="A0ABD5ME76"/>
<organism evidence="2 3">
    <name type="scientific">Halobellus rubicundus</name>
    <dbReference type="NCBI Taxonomy" id="2996466"/>
    <lineage>
        <taxon>Archaea</taxon>
        <taxon>Methanobacteriati</taxon>
        <taxon>Methanobacteriota</taxon>
        <taxon>Stenosarchaea group</taxon>
        <taxon>Halobacteria</taxon>
        <taxon>Halobacteriales</taxon>
        <taxon>Haloferacaceae</taxon>
        <taxon>Halobellus</taxon>
    </lineage>
</organism>
<name>A0ABD5ME76_9EURY</name>
<feature type="transmembrane region" description="Helical" evidence="1">
    <location>
        <begin position="177"/>
        <end position="200"/>
    </location>
</feature>
<evidence type="ECO:0000256" key="1">
    <source>
        <dbReference type="SAM" id="Phobius"/>
    </source>
</evidence>
<evidence type="ECO:0000313" key="3">
    <source>
        <dbReference type="Proteomes" id="UP001570511"/>
    </source>
</evidence>
<dbReference type="Pfam" id="PF13197">
    <property type="entry name" value="DUF4013"/>
    <property type="match status" value="1"/>
</dbReference>
<keyword evidence="3" id="KW-1185">Reference proteome</keyword>
<protein>
    <submittedName>
        <fullName evidence="2">DUF4013 domain-containing protein</fullName>
    </submittedName>
</protein>
<dbReference type="RefSeq" id="WP_372388704.1">
    <property type="nucleotide sequence ID" value="NZ_JBGNYA010000001.1"/>
</dbReference>
<keyword evidence="1" id="KW-1133">Transmembrane helix</keyword>
<sequence length="251" mass="25501">MIQQSLQYLRNDEDSWLTTVLIGGVLSLLGALVIPAILVLGYLVRVVRETMRGNEHPPAFDEWGDLLGDGLRAFAVVVVYGLVPAVVSAVVIGGGVLSFVVVGGSTAGMSGPGAVGPQSGLGLGIGLLVILVGGVLALVLTLLAAYIVPAAIATIAEHDDLSRAFSVGELRPVLTSGTYATAWLSGFAIVLAAGLVAGALNAIPPVGFLAGGFLGFYAAVAAYYLIGTAWGEIHPVEVRDGGDAADERPAV</sequence>